<evidence type="ECO:0000313" key="2">
    <source>
        <dbReference type="EMBL" id="EGP87279.1"/>
    </source>
</evidence>
<feature type="chain" id="PRO_5003391532" evidence="1">
    <location>
        <begin position="20"/>
        <end position="333"/>
    </location>
</feature>
<dbReference type="eggNOG" id="ENOG502TFA3">
    <property type="taxonomic scope" value="Eukaryota"/>
</dbReference>
<evidence type="ECO:0000313" key="3">
    <source>
        <dbReference type="Proteomes" id="UP000008062"/>
    </source>
</evidence>
<proteinExistence type="predicted"/>
<dbReference type="GeneID" id="13394078"/>
<dbReference type="KEGG" id="ztr:MYCGRDRAFT_93421"/>
<dbReference type="AlphaFoldDB" id="F9XBU0"/>
<dbReference type="HOGENOM" id="CLU_834729_0_0_1"/>
<dbReference type="EMBL" id="CM001200">
    <property type="protein sequence ID" value="EGP87279.1"/>
    <property type="molecule type" value="Genomic_DNA"/>
</dbReference>
<evidence type="ECO:0000256" key="1">
    <source>
        <dbReference type="SAM" id="SignalP"/>
    </source>
</evidence>
<gene>
    <name evidence="2" type="ORF">MYCGRDRAFT_93421</name>
</gene>
<protein>
    <submittedName>
        <fullName evidence="2">Uncharacterized protein</fullName>
    </submittedName>
</protein>
<organism evidence="2 3">
    <name type="scientific">Zymoseptoria tritici (strain CBS 115943 / IPO323)</name>
    <name type="common">Speckled leaf blotch fungus</name>
    <name type="synonym">Septoria tritici</name>
    <dbReference type="NCBI Taxonomy" id="336722"/>
    <lineage>
        <taxon>Eukaryota</taxon>
        <taxon>Fungi</taxon>
        <taxon>Dikarya</taxon>
        <taxon>Ascomycota</taxon>
        <taxon>Pezizomycotina</taxon>
        <taxon>Dothideomycetes</taxon>
        <taxon>Dothideomycetidae</taxon>
        <taxon>Mycosphaerellales</taxon>
        <taxon>Mycosphaerellaceae</taxon>
        <taxon>Zymoseptoria</taxon>
    </lineage>
</organism>
<dbReference type="InParanoid" id="F9XBU0"/>
<sequence length="333" mass="35807">MKLAVIIVAAFLGAVPALANHRLFCEDGDDTIVTDLCDYHKIPRVPNSTGTCCATDDQEDTFKSICDGYSWDVREAPEVIHHRAQRQQVSETMLLPGTHANDWKTHMPAGEGVLARVELVVLDVVSEVVVEGDVVASVLCTARLLVVEAVVAAEDEVLLFIGSALAEVEIDVHWLAEVEAGVDDVLVSTVEDEDDLVELPAAVEALAARLVDEPGVLESTRTDVVEAAEIKVVEVEVRVEDVVDEVATPDVVKLALEVLVESRLAEIVVDEDLGVVDNVDENVEIRLADVVVRLGWLDVVLARVVEVVARVVVVLILEVVVEVVGAGDGQALS</sequence>
<keyword evidence="3" id="KW-1185">Reference proteome</keyword>
<keyword evidence="1" id="KW-0732">Signal</keyword>
<dbReference type="RefSeq" id="XP_003852303.1">
    <property type="nucleotide sequence ID" value="XM_003852255.1"/>
</dbReference>
<feature type="signal peptide" evidence="1">
    <location>
        <begin position="1"/>
        <end position="19"/>
    </location>
</feature>
<name>F9XBU0_ZYMTI</name>
<reference evidence="2 3" key="1">
    <citation type="journal article" date="2011" name="PLoS Genet.">
        <title>Finished genome of the fungal wheat pathogen Mycosphaerella graminicola reveals dispensome structure, chromosome plasticity, and stealth pathogenesis.</title>
        <authorList>
            <person name="Goodwin S.B."/>
            <person name="Ben M'barek S."/>
            <person name="Dhillon B."/>
            <person name="Wittenberg A.H.J."/>
            <person name="Crane C.F."/>
            <person name="Hane J.K."/>
            <person name="Foster A.J."/>
            <person name="Van der Lee T.A.J."/>
            <person name="Grimwood J."/>
            <person name="Aerts A."/>
            <person name="Antoniw J."/>
            <person name="Bailey A."/>
            <person name="Bluhm B."/>
            <person name="Bowler J."/>
            <person name="Bristow J."/>
            <person name="van der Burgt A."/>
            <person name="Canto-Canche B."/>
            <person name="Churchill A.C.L."/>
            <person name="Conde-Ferraez L."/>
            <person name="Cools H.J."/>
            <person name="Coutinho P.M."/>
            <person name="Csukai M."/>
            <person name="Dehal P."/>
            <person name="De Wit P."/>
            <person name="Donzelli B."/>
            <person name="van de Geest H.C."/>
            <person name="van Ham R.C.H.J."/>
            <person name="Hammond-Kosack K.E."/>
            <person name="Henrissat B."/>
            <person name="Kilian A."/>
            <person name="Kobayashi A.K."/>
            <person name="Koopmann E."/>
            <person name="Kourmpetis Y."/>
            <person name="Kuzniar A."/>
            <person name="Lindquist E."/>
            <person name="Lombard V."/>
            <person name="Maliepaard C."/>
            <person name="Martins N."/>
            <person name="Mehrabi R."/>
            <person name="Nap J.P.H."/>
            <person name="Ponomarenko A."/>
            <person name="Rudd J.J."/>
            <person name="Salamov A."/>
            <person name="Schmutz J."/>
            <person name="Schouten H.J."/>
            <person name="Shapiro H."/>
            <person name="Stergiopoulos I."/>
            <person name="Torriani S.F.F."/>
            <person name="Tu H."/>
            <person name="de Vries R.P."/>
            <person name="Waalwijk C."/>
            <person name="Ware S.B."/>
            <person name="Wiebenga A."/>
            <person name="Zwiers L.-H."/>
            <person name="Oliver R.P."/>
            <person name="Grigoriev I.V."/>
            <person name="Kema G.H.J."/>
        </authorList>
    </citation>
    <scope>NUCLEOTIDE SEQUENCE [LARGE SCALE GENOMIC DNA]</scope>
    <source>
        <strain evidence="3">CBS 115943 / IPO323</strain>
    </source>
</reference>
<dbReference type="Proteomes" id="UP000008062">
    <property type="component" value="Chromosome 5"/>
</dbReference>
<accession>F9XBU0</accession>